<evidence type="ECO:0000313" key="2">
    <source>
        <dbReference type="EMBL" id="KMO39602.1"/>
    </source>
</evidence>
<dbReference type="Gene3D" id="3.30.9.10">
    <property type="entry name" value="D-Amino Acid Oxidase, subunit A, domain 2"/>
    <property type="match status" value="1"/>
</dbReference>
<dbReference type="RefSeq" id="WP_048443981.1">
    <property type="nucleotide sequence ID" value="NZ_LABY01000057.1"/>
</dbReference>
<proteinExistence type="predicted"/>
<dbReference type="Pfam" id="PF01494">
    <property type="entry name" value="FAD_binding_3"/>
    <property type="match status" value="1"/>
</dbReference>
<name>A0A0J6T192_9HYPH</name>
<dbReference type="EMBL" id="LABY01000057">
    <property type="protein sequence ID" value="KMO39602.1"/>
    <property type="molecule type" value="Genomic_DNA"/>
</dbReference>
<comment type="caution">
    <text evidence="2">The sequence shown here is derived from an EMBL/GenBank/DDBJ whole genome shotgun (WGS) entry which is preliminary data.</text>
</comment>
<dbReference type="AlphaFoldDB" id="A0A0J6T192"/>
<dbReference type="GO" id="GO:0071949">
    <property type="term" value="F:FAD binding"/>
    <property type="evidence" value="ECO:0007669"/>
    <property type="project" value="InterPro"/>
</dbReference>
<accession>A0A0J6T192</accession>
<dbReference type="SUPFAM" id="SSF51905">
    <property type="entry name" value="FAD/NAD(P)-binding domain"/>
    <property type="match status" value="1"/>
</dbReference>
<organism evidence="2 3">
    <name type="scientific">Methylobacterium variabile</name>
    <dbReference type="NCBI Taxonomy" id="298794"/>
    <lineage>
        <taxon>Bacteria</taxon>
        <taxon>Pseudomonadati</taxon>
        <taxon>Pseudomonadota</taxon>
        <taxon>Alphaproteobacteria</taxon>
        <taxon>Hyphomicrobiales</taxon>
        <taxon>Methylobacteriaceae</taxon>
        <taxon>Methylobacterium</taxon>
    </lineage>
</organism>
<dbReference type="Proteomes" id="UP000035955">
    <property type="component" value="Unassembled WGS sequence"/>
</dbReference>
<dbReference type="Gene3D" id="3.50.50.60">
    <property type="entry name" value="FAD/NAD(P)-binding domain"/>
    <property type="match status" value="1"/>
</dbReference>
<dbReference type="InterPro" id="IPR036188">
    <property type="entry name" value="FAD/NAD-bd_sf"/>
</dbReference>
<dbReference type="PRINTS" id="PR00420">
    <property type="entry name" value="RNGMNOXGNASE"/>
</dbReference>
<feature type="domain" description="FAD-binding" evidence="1">
    <location>
        <begin position="5"/>
        <end position="339"/>
    </location>
</feature>
<keyword evidence="2" id="KW-0503">Monooxygenase</keyword>
<reference evidence="2 3" key="1">
    <citation type="submission" date="2015-03" db="EMBL/GenBank/DDBJ databases">
        <title>Genome sequencing of Methylobacterium variabile DSM 16961.</title>
        <authorList>
            <person name="Chaudhry V."/>
            <person name="Patil P.B."/>
        </authorList>
    </citation>
    <scope>NUCLEOTIDE SEQUENCE [LARGE SCALE GENOMIC DNA]</scope>
    <source>
        <strain evidence="2 3">DSM 16961</strain>
    </source>
</reference>
<gene>
    <name evidence="2" type="ORF">VQ02_09715</name>
</gene>
<keyword evidence="3" id="KW-1185">Reference proteome</keyword>
<dbReference type="GO" id="GO:0004497">
    <property type="term" value="F:monooxygenase activity"/>
    <property type="evidence" value="ECO:0007669"/>
    <property type="project" value="UniProtKB-KW"/>
</dbReference>
<evidence type="ECO:0000313" key="3">
    <source>
        <dbReference type="Proteomes" id="UP000035955"/>
    </source>
</evidence>
<dbReference type="InterPro" id="IPR051704">
    <property type="entry name" value="FAD_aromatic-hydroxylase"/>
</dbReference>
<dbReference type="PATRIC" id="fig|298794.3.peg.6484"/>
<dbReference type="InterPro" id="IPR002938">
    <property type="entry name" value="FAD-bd"/>
</dbReference>
<dbReference type="PANTHER" id="PTHR46865">
    <property type="entry name" value="OXIDOREDUCTASE-RELATED"/>
    <property type="match status" value="1"/>
</dbReference>
<evidence type="ECO:0000259" key="1">
    <source>
        <dbReference type="Pfam" id="PF01494"/>
    </source>
</evidence>
<keyword evidence="2" id="KW-0560">Oxidoreductase</keyword>
<sequence length="402" mass="43179">MARRILITGASIAGNTAAWWLGRAGLDVTVVERAPAFRDGGQNVDVRGIGRAVLREMGLERAALARGTGEEGTAWVDAEGRAAARFMTDALGPDGPTAELEILRGDLARLLHEAARDRAAFRFGDSVARIDADGEAARVTFASGATEPYDAVIVAEGVGSATRERVFPGENDPRWMDLTIAYFTIPRTAGDDRLWRWYNAPGGRSVSLRPDRHGTTRAMLSIQQRLGGEEAWDAGRQKAFLRARFADAGWETPRVLAALDDANDVYFDVLRQVRMPRWSRGRVVLTGDAAWCATPLAGIGATLAITGARVLAGELARSGDVPAALAAYERAMRPMVEQAQGVPKLAPRLMHPRSRLGIRLLHAALRAASPPALRGVAGKLFGGQRAEPDLSRYEDGRAGATA</sequence>
<dbReference type="PANTHER" id="PTHR46865:SF2">
    <property type="entry name" value="MONOOXYGENASE"/>
    <property type="match status" value="1"/>
</dbReference>
<protein>
    <submittedName>
        <fullName evidence="2">FAD-binding monooxygenase</fullName>
    </submittedName>
</protein>
<dbReference type="OrthoDB" id="4230779at2"/>